<name>A0ABS9VLA7_9SPHN</name>
<dbReference type="Proteomes" id="UP001203058">
    <property type="component" value="Unassembled WGS sequence"/>
</dbReference>
<comment type="caution">
    <text evidence="2">The sequence shown here is derived from an EMBL/GenBank/DDBJ whole genome shotgun (WGS) entry which is preliminary data.</text>
</comment>
<dbReference type="GO" id="GO:0032259">
    <property type="term" value="P:methylation"/>
    <property type="evidence" value="ECO:0007669"/>
    <property type="project" value="UniProtKB-KW"/>
</dbReference>
<keyword evidence="1" id="KW-0732">Signal</keyword>
<keyword evidence="2" id="KW-0489">Methyltransferase</keyword>
<dbReference type="GO" id="GO:0008168">
    <property type="term" value="F:methyltransferase activity"/>
    <property type="evidence" value="ECO:0007669"/>
    <property type="project" value="UniProtKB-KW"/>
</dbReference>
<dbReference type="InterPro" id="IPR016980">
    <property type="entry name" value="S-AdoMet-dep_MeTrfase_Alr7345"/>
</dbReference>
<dbReference type="EMBL" id="JAKZHW010000001">
    <property type="protein sequence ID" value="MCH8615748.1"/>
    <property type="molecule type" value="Genomic_DNA"/>
</dbReference>
<accession>A0ABS9VLA7</accession>
<evidence type="ECO:0000256" key="1">
    <source>
        <dbReference type="SAM" id="SignalP"/>
    </source>
</evidence>
<gene>
    <name evidence="2" type="ORF">LZ016_06495</name>
</gene>
<dbReference type="Gene3D" id="3.40.50.150">
    <property type="entry name" value="Vaccinia Virus protein VP39"/>
    <property type="match status" value="1"/>
</dbReference>
<sequence>MRKLKLITLAIALSGASMTAMAKPADVSAAVAATPSRSEDNVKLDESRKPAEVLKFLGLQKGAQAIDLFGGNRYWAEIMAPAVGPKGHVTVWEPTQFYDKEGAEKFAAFQAKTPNTHLIVSPFEALSLEPNSYDFMMINLNYHDVYWESAKYGIKRMEPDSFLKTVYAAMKPGGIVGVIDHVANPGDTRENVEKYHRIDPATVKADFERAGFKLEAESDLLRNPADDHSLLVFNPQIRGKTDRFIYKFRKP</sequence>
<keyword evidence="3" id="KW-1185">Reference proteome</keyword>
<evidence type="ECO:0000313" key="3">
    <source>
        <dbReference type="Proteomes" id="UP001203058"/>
    </source>
</evidence>
<proteinExistence type="predicted"/>
<dbReference type="SUPFAM" id="SSF53335">
    <property type="entry name" value="S-adenosyl-L-methionine-dependent methyltransferases"/>
    <property type="match status" value="1"/>
</dbReference>
<dbReference type="CDD" id="cd02440">
    <property type="entry name" value="AdoMet_MTases"/>
    <property type="match status" value="1"/>
</dbReference>
<feature type="signal peptide" evidence="1">
    <location>
        <begin position="1"/>
        <end position="22"/>
    </location>
</feature>
<reference evidence="2 3" key="1">
    <citation type="submission" date="2022-03" db="EMBL/GenBank/DDBJ databases">
        <authorList>
            <person name="Jo J.-H."/>
            <person name="Im W.-T."/>
        </authorList>
    </citation>
    <scope>NUCLEOTIDE SEQUENCE [LARGE SCALE GENOMIC DNA]</scope>
    <source>
        <strain evidence="2 3">SM33</strain>
    </source>
</reference>
<organism evidence="2 3">
    <name type="scientific">Sphingomonas telluris</name>
    <dbReference type="NCBI Taxonomy" id="2907998"/>
    <lineage>
        <taxon>Bacteria</taxon>
        <taxon>Pseudomonadati</taxon>
        <taxon>Pseudomonadota</taxon>
        <taxon>Alphaproteobacteria</taxon>
        <taxon>Sphingomonadales</taxon>
        <taxon>Sphingomonadaceae</taxon>
        <taxon>Sphingomonas</taxon>
    </lineage>
</organism>
<dbReference type="PIRSF" id="PIRSF031679">
    <property type="entry name" value="Mtase_Alr7345_prd"/>
    <property type="match status" value="1"/>
</dbReference>
<protein>
    <submittedName>
        <fullName evidence="2">Class I SAM-dependent methyltransferase</fullName>
        <ecNumber evidence="2">2.1.1.-</ecNumber>
    </submittedName>
</protein>
<keyword evidence="2" id="KW-0808">Transferase</keyword>
<dbReference type="EC" id="2.1.1.-" evidence="2"/>
<evidence type="ECO:0000313" key="2">
    <source>
        <dbReference type="EMBL" id="MCH8615748.1"/>
    </source>
</evidence>
<dbReference type="InterPro" id="IPR029063">
    <property type="entry name" value="SAM-dependent_MTases_sf"/>
</dbReference>
<dbReference type="RefSeq" id="WP_241446591.1">
    <property type="nucleotide sequence ID" value="NZ_JAKZHW010000001.1"/>
</dbReference>
<feature type="chain" id="PRO_5047174654" evidence="1">
    <location>
        <begin position="23"/>
        <end position="251"/>
    </location>
</feature>
<dbReference type="Pfam" id="PF01209">
    <property type="entry name" value="Ubie_methyltran"/>
    <property type="match status" value="1"/>
</dbReference>